<accession>A0ABD5W0A4</accession>
<evidence type="ECO:0000256" key="2">
    <source>
        <dbReference type="ARBA" id="ARBA00023163"/>
    </source>
</evidence>
<protein>
    <submittedName>
        <fullName evidence="5">Helix-turn-helix domain-containing protein</fullName>
    </submittedName>
</protein>
<evidence type="ECO:0000256" key="1">
    <source>
        <dbReference type="ARBA" id="ARBA00023015"/>
    </source>
</evidence>
<dbReference type="AlphaFoldDB" id="A0ABD5W0A4"/>
<dbReference type="PANTHER" id="PTHR34236:SF1">
    <property type="entry name" value="DIMETHYL SULFOXIDE REDUCTASE TRANSCRIPTIONAL ACTIVATOR"/>
    <property type="match status" value="1"/>
</dbReference>
<evidence type="ECO:0000313" key="5">
    <source>
        <dbReference type="EMBL" id="MFC7058184.1"/>
    </source>
</evidence>
<keyword evidence="2" id="KW-0804">Transcription</keyword>
<dbReference type="Pfam" id="PF24279">
    <property type="entry name" value="HVO_2525_N"/>
    <property type="match status" value="1"/>
</dbReference>
<dbReference type="RefSeq" id="WP_382185042.1">
    <property type="nucleotide sequence ID" value="NZ_JBHSZI010000001.1"/>
</dbReference>
<dbReference type="PANTHER" id="PTHR34236">
    <property type="entry name" value="DIMETHYL SULFOXIDE REDUCTASE TRANSCRIPTIONAL ACTIVATOR"/>
    <property type="match status" value="1"/>
</dbReference>
<dbReference type="EMBL" id="JBHSZI010000001">
    <property type="protein sequence ID" value="MFC7058184.1"/>
    <property type="molecule type" value="Genomic_DNA"/>
</dbReference>
<feature type="domain" description="HVO-2525 N-terminal" evidence="4">
    <location>
        <begin position="3"/>
        <end position="138"/>
    </location>
</feature>
<organism evidence="5 6">
    <name type="scientific">Halovenus salina</name>
    <dbReference type="NCBI Taxonomy" id="1510225"/>
    <lineage>
        <taxon>Archaea</taxon>
        <taxon>Methanobacteriati</taxon>
        <taxon>Methanobacteriota</taxon>
        <taxon>Stenosarchaea group</taxon>
        <taxon>Halobacteria</taxon>
        <taxon>Halobacteriales</taxon>
        <taxon>Haloarculaceae</taxon>
        <taxon>Halovenus</taxon>
    </lineage>
</organism>
<evidence type="ECO:0000259" key="3">
    <source>
        <dbReference type="Pfam" id="PF04967"/>
    </source>
</evidence>
<dbReference type="Proteomes" id="UP001596445">
    <property type="component" value="Unassembled WGS sequence"/>
</dbReference>
<feature type="domain" description="HTH bat-type" evidence="3">
    <location>
        <begin position="171"/>
        <end position="222"/>
    </location>
</feature>
<gene>
    <name evidence="5" type="ORF">ACFQQG_08340</name>
</gene>
<dbReference type="InterPro" id="IPR056486">
    <property type="entry name" value="HVO_2525_N"/>
</dbReference>
<reference evidence="5 6" key="1">
    <citation type="journal article" date="2019" name="Int. J. Syst. Evol. Microbiol.">
        <title>The Global Catalogue of Microorganisms (GCM) 10K type strain sequencing project: providing services to taxonomists for standard genome sequencing and annotation.</title>
        <authorList>
            <consortium name="The Broad Institute Genomics Platform"/>
            <consortium name="The Broad Institute Genome Sequencing Center for Infectious Disease"/>
            <person name="Wu L."/>
            <person name="Ma J."/>
        </authorList>
    </citation>
    <scope>NUCLEOTIDE SEQUENCE [LARGE SCALE GENOMIC DNA]</scope>
    <source>
        <strain evidence="5 6">JCM 30072</strain>
    </source>
</reference>
<sequence>MIDISMEMEQHDCPFIDTTLDYDVSFSAVQWEFDAAKRELETRMLVQGASRSALNNGVEALRAHPNMHDYRLRKRWDDTAQIQTVIHETDAMARIRGHDGFITGPFYIEDGSELWHVGFDSGAVADTALSELERNNEFDVMSRDQVGGPLVQETVQNVNAGLELVEACRDLTDVEREALTAAVEEGYFESPRETTLNELADQFGISAPAFSKNLRRGQQKVARHVVETFELFSGSADGEATGRWLVLRAVPGLV</sequence>
<evidence type="ECO:0000313" key="6">
    <source>
        <dbReference type="Proteomes" id="UP001596445"/>
    </source>
</evidence>
<name>A0ABD5W0A4_9EURY</name>
<comment type="caution">
    <text evidence="5">The sequence shown here is derived from an EMBL/GenBank/DDBJ whole genome shotgun (WGS) entry which is preliminary data.</text>
</comment>
<keyword evidence="1" id="KW-0805">Transcription regulation</keyword>
<dbReference type="InterPro" id="IPR007050">
    <property type="entry name" value="HTH_bacterioopsin"/>
</dbReference>
<dbReference type="Pfam" id="PF04967">
    <property type="entry name" value="HTH_10"/>
    <property type="match status" value="1"/>
</dbReference>
<proteinExistence type="predicted"/>
<keyword evidence="6" id="KW-1185">Reference proteome</keyword>
<evidence type="ECO:0000259" key="4">
    <source>
        <dbReference type="Pfam" id="PF24279"/>
    </source>
</evidence>